<name>A0A917BIY5_9MICO</name>
<dbReference type="SUPFAM" id="SSF51182">
    <property type="entry name" value="RmlC-like cupins"/>
    <property type="match status" value="1"/>
</dbReference>
<accession>A0A917BIY5</accession>
<dbReference type="CDD" id="cd02223">
    <property type="entry name" value="cupin_Bh2720-like"/>
    <property type="match status" value="1"/>
</dbReference>
<evidence type="ECO:0000259" key="2">
    <source>
        <dbReference type="Pfam" id="PF07883"/>
    </source>
</evidence>
<evidence type="ECO:0000256" key="1">
    <source>
        <dbReference type="SAM" id="MobiDB-lite"/>
    </source>
</evidence>
<keyword evidence="4" id="KW-1185">Reference proteome</keyword>
<dbReference type="Pfam" id="PF07883">
    <property type="entry name" value="Cupin_2"/>
    <property type="match status" value="1"/>
</dbReference>
<feature type="compositionally biased region" description="Acidic residues" evidence="1">
    <location>
        <begin position="134"/>
        <end position="143"/>
    </location>
</feature>
<feature type="region of interest" description="Disordered" evidence="1">
    <location>
        <begin position="129"/>
        <end position="163"/>
    </location>
</feature>
<evidence type="ECO:0000313" key="3">
    <source>
        <dbReference type="EMBL" id="GGF43924.1"/>
    </source>
</evidence>
<reference evidence="3" key="2">
    <citation type="submission" date="2020-09" db="EMBL/GenBank/DDBJ databases">
        <authorList>
            <person name="Sun Q."/>
            <person name="Zhou Y."/>
        </authorList>
    </citation>
    <scope>NUCLEOTIDE SEQUENCE</scope>
    <source>
        <strain evidence="3">CGMCC 1.12160</strain>
    </source>
</reference>
<sequence length="163" mass="17938">MEGRPMPITDPGPKPHVFDIEKATTGNDTYRTVAWTGRYLQVTLMSIPVGESIGLEVHPETDQFLRLEAGKGRCVMGPSEKDLPFQEDVEDDWAIQVPAGTWHDVINTGDEPLKLYVVYAPVHHAQGIVQQTAEDAEQDEESGKDEPPAYSVQPGEGKPDQTA</sequence>
<dbReference type="InterPro" id="IPR013096">
    <property type="entry name" value="Cupin_2"/>
</dbReference>
<organism evidence="3 4">
    <name type="scientific">Ornithinimicrobium tianjinense</name>
    <dbReference type="NCBI Taxonomy" id="1195761"/>
    <lineage>
        <taxon>Bacteria</taxon>
        <taxon>Bacillati</taxon>
        <taxon>Actinomycetota</taxon>
        <taxon>Actinomycetes</taxon>
        <taxon>Micrococcales</taxon>
        <taxon>Ornithinimicrobiaceae</taxon>
        <taxon>Ornithinimicrobium</taxon>
    </lineage>
</organism>
<dbReference type="InterPro" id="IPR052538">
    <property type="entry name" value="Flavonoid_dioxygenase-like"/>
</dbReference>
<dbReference type="EMBL" id="BMEM01000001">
    <property type="protein sequence ID" value="GGF43924.1"/>
    <property type="molecule type" value="Genomic_DNA"/>
</dbReference>
<dbReference type="Proteomes" id="UP000605670">
    <property type="component" value="Unassembled WGS sequence"/>
</dbReference>
<dbReference type="Gene3D" id="2.60.120.10">
    <property type="entry name" value="Jelly Rolls"/>
    <property type="match status" value="1"/>
</dbReference>
<protein>
    <recommendedName>
        <fullName evidence="2">Cupin type-2 domain-containing protein</fullName>
    </recommendedName>
</protein>
<evidence type="ECO:0000313" key="4">
    <source>
        <dbReference type="Proteomes" id="UP000605670"/>
    </source>
</evidence>
<reference evidence="3" key="1">
    <citation type="journal article" date="2014" name="Int. J. Syst. Evol. Microbiol.">
        <title>Complete genome sequence of Corynebacterium casei LMG S-19264T (=DSM 44701T), isolated from a smear-ripened cheese.</title>
        <authorList>
            <consortium name="US DOE Joint Genome Institute (JGI-PGF)"/>
            <person name="Walter F."/>
            <person name="Albersmeier A."/>
            <person name="Kalinowski J."/>
            <person name="Ruckert C."/>
        </authorList>
    </citation>
    <scope>NUCLEOTIDE SEQUENCE</scope>
    <source>
        <strain evidence="3">CGMCC 1.12160</strain>
    </source>
</reference>
<feature type="domain" description="Cupin type-2" evidence="2">
    <location>
        <begin position="44"/>
        <end position="119"/>
    </location>
</feature>
<dbReference type="InterPro" id="IPR014710">
    <property type="entry name" value="RmlC-like_jellyroll"/>
</dbReference>
<dbReference type="AlphaFoldDB" id="A0A917BIY5"/>
<dbReference type="InterPro" id="IPR011051">
    <property type="entry name" value="RmlC_Cupin_sf"/>
</dbReference>
<dbReference type="PANTHER" id="PTHR43346:SF1">
    <property type="entry name" value="QUERCETIN 2,3-DIOXYGENASE-RELATED"/>
    <property type="match status" value="1"/>
</dbReference>
<proteinExistence type="predicted"/>
<comment type="caution">
    <text evidence="3">The sequence shown here is derived from an EMBL/GenBank/DDBJ whole genome shotgun (WGS) entry which is preliminary data.</text>
</comment>
<dbReference type="PANTHER" id="PTHR43346">
    <property type="entry name" value="LIGAND BINDING DOMAIN PROTEIN, PUTATIVE (AFU_ORTHOLOGUE AFUA_6G14370)-RELATED"/>
    <property type="match status" value="1"/>
</dbReference>
<gene>
    <name evidence="3" type="primary">yrkC</name>
    <name evidence="3" type="ORF">GCM10011366_09620</name>
</gene>